<evidence type="ECO:0000256" key="1">
    <source>
        <dbReference type="ARBA" id="ARBA00023015"/>
    </source>
</evidence>
<evidence type="ECO:0000313" key="5">
    <source>
        <dbReference type="EMBL" id="KEO59367.1"/>
    </source>
</evidence>
<dbReference type="eggNOG" id="COG2197">
    <property type="taxonomic scope" value="Bacteria"/>
</dbReference>
<keyword evidence="2" id="KW-0238">DNA-binding</keyword>
<accession>A0A074KCR1</accession>
<dbReference type="SUPFAM" id="SSF46894">
    <property type="entry name" value="C-terminal effector domain of the bipartite response regulators"/>
    <property type="match status" value="1"/>
</dbReference>
<evidence type="ECO:0000259" key="4">
    <source>
        <dbReference type="PROSITE" id="PS50043"/>
    </source>
</evidence>
<keyword evidence="6" id="KW-1185">Reference proteome</keyword>
<comment type="caution">
    <text evidence="5">The sequence shown here is derived from an EMBL/GenBank/DDBJ whole genome shotgun (WGS) entry which is preliminary data.</text>
</comment>
<name>A0A074KCR1_9RHOB</name>
<evidence type="ECO:0000256" key="3">
    <source>
        <dbReference type="ARBA" id="ARBA00023163"/>
    </source>
</evidence>
<dbReference type="STRING" id="1353528.DT23_04615"/>
<dbReference type="Gene3D" id="3.30.450.80">
    <property type="entry name" value="Transcription factor LuxR-like, autoinducer-binding domain"/>
    <property type="match status" value="1"/>
</dbReference>
<dbReference type="CDD" id="cd06170">
    <property type="entry name" value="LuxR_C_like"/>
    <property type="match status" value="1"/>
</dbReference>
<dbReference type="EMBL" id="AUNB01000029">
    <property type="protein sequence ID" value="KEO59367.1"/>
    <property type="molecule type" value="Genomic_DNA"/>
</dbReference>
<dbReference type="PANTHER" id="PTHR44688">
    <property type="entry name" value="DNA-BINDING TRANSCRIPTIONAL ACTIVATOR DEVR_DOSR"/>
    <property type="match status" value="1"/>
</dbReference>
<protein>
    <recommendedName>
        <fullName evidence="4">HTH luxR-type domain-containing protein</fullName>
    </recommendedName>
</protein>
<dbReference type="Pfam" id="PF00196">
    <property type="entry name" value="GerE"/>
    <property type="match status" value="1"/>
</dbReference>
<dbReference type="InterPro" id="IPR016032">
    <property type="entry name" value="Sig_transdc_resp-reg_C-effctor"/>
</dbReference>
<proteinExistence type="predicted"/>
<dbReference type="AlphaFoldDB" id="A0A074KCR1"/>
<evidence type="ECO:0000256" key="2">
    <source>
        <dbReference type="ARBA" id="ARBA00023125"/>
    </source>
</evidence>
<dbReference type="PROSITE" id="PS50043">
    <property type="entry name" value="HTH_LUXR_2"/>
    <property type="match status" value="1"/>
</dbReference>
<dbReference type="InterPro" id="IPR036388">
    <property type="entry name" value="WH-like_DNA-bd_sf"/>
</dbReference>
<feature type="domain" description="HTH luxR-type" evidence="4">
    <location>
        <begin position="153"/>
        <end position="218"/>
    </location>
</feature>
<dbReference type="InterPro" id="IPR005143">
    <property type="entry name" value="TF_LuxR_autoind-bd_dom"/>
</dbReference>
<dbReference type="PRINTS" id="PR00038">
    <property type="entry name" value="HTHLUXR"/>
</dbReference>
<organism evidence="5 6">
    <name type="scientific">Thioclava indica</name>
    <dbReference type="NCBI Taxonomy" id="1353528"/>
    <lineage>
        <taxon>Bacteria</taxon>
        <taxon>Pseudomonadati</taxon>
        <taxon>Pseudomonadota</taxon>
        <taxon>Alphaproteobacteria</taxon>
        <taxon>Rhodobacterales</taxon>
        <taxon>Paracoccaceae</taxon>
        <taxon>Thioclava</taxon>
    </lineage>
</organism>
<dbReference type="InterPro" id="IPR000792">
    <property type="entry name" value="Tscrpt_reg_LuxR_C"/>
</dbReference>
<dbReference type="GO" id="GO:0006355">
    <property type="term" value="P:regulation of DNA-templated transcription"/>
    <property type="evidence" value="ECO:0007669"/>
    <property type="project" value="InterPro"/>
</dbReference>
<dbReference type="PANTHER" id="PTHR44688:SF16">
    <property type="entry name" value="DNA-BINDING TRANSCRIPTIONAL ACTIVATOR DEVR_DOSR"/>
    <property type="match status" value="1"/>
</dbReference>
<dbReference type="Gene3D" id="1.10.10.10">
    <property type="entry name" value="Winged helix-like DNA-binding domain superfamily/Winged helix DNA-binding domain"/>
    <property type="match status" value="1"/>
</dbReference>
<evidence type="ECO:0000313" key="6">
    <source>
        <dbReference type="Proteomes" id="UP000027471"/>
    </source>
</evidence>
<dbReference type="GO" id="GO:0003677">
    <property type="term" value="F:DNA binding"/>
    <property type="evidence" value="ECO:0007669"/>
    <property type="project" value="UniProtKB-KW"/>
</dbReference>
<keyword evidence="1" id="KW-0805">Transcription regulation</keyword>
<reference evidence="5 6" key="1">
    <citation type="journal article" date="2015" name="Antonie Van Leeuwenhoek">
        <title>Thioclava indica sp. nov., isolated from surface seawater of the Indian Ocean.</title>
        <authorList>
            <person name="Liu Y."/>
            <person name="Lai Q."/>
            <person name="Du J."/>
            <person name="Xu H."/>
            <person name="Jiang L."/>
            <person name="Shao Z."/>
        </authorList>
    </citation>
    <scope>NUCLEOTIDE SEQUENCE [LARGE SCALE GENOMIC DNA]</scope>
    <source>
        <strain evidence="5 6">DT23-4</strain>
    </source>
</reference>
<dbReference type="InterPro" id="IPR036693">
    <property type="entry name" value="TF_LuxR_autoind-bd_dom_sf"/>
</dbReference>
<keyword evidence="3" id="KW-0804">Transcription</keyword>
<gene>
    <name evidence="5" type="ORF">DT23_04615</name>
</gene>
<dbReference type="Proteomes" id="UP000027471">
    <property type="component" value="Unassembled WGS sequence"/>
</dbReference>
<dbReference type="Pfam" id="PF03472">
    <property type="entry name" value="Autoind_bind"/>
    <property type="match status" value="1"/>
</dbReference>
<dbReference type="SMART" id="SM00421">
    <property type="entry name" value="HTH_LUXR"/>
    <property type="match status" value="1"/>
</dbReference>
<dbReference type="SUPFAM" id="SSF75516">
    <property type="entry name" value="Pheromone-binding domain of LuxR-like quorum-sensing transcription factors"/>
    <property type="match status" value="1"/>
</dbReference>
<sequence>MAQFGFDRLIYAFSSLRTTNSFADLDDALILSNHSQAYLKDFLHSGKFRDAPMVNWAVNNDGARSWRWAGERASFTQLTPAEIDVIDINNRHGVTAGYSIGFGDLSSRAHGAMGLVGQYGLSQDDVDQIWDENARVLLTMNRLVHQRISTMPFATARRPLTNRQREVLEWVADGKTTADIAVIMGLTSSTVEKHLRLAREGLDVDTTAQAVMKASLQKQIFMTMPPYRGAISP</sequence>